<sequence>MGPLPAISCRSLERSIGSYTKNIKATRNNPVYISNLIETTTLVNHVQNSLDGKPKKKVLPTVVVDLDAAVDWQGKIEKCMNRSSNSIPFLEAACTLLGAVGSFGVEKDIQGDTRQNYLVKLTSNGKFFLGGAIQNFITVTAPSGEQDLFVSVRIMNNLSPSAKFPYWLPVFSYNDDHVVSSIDAITEHVGLVFDLFEDRKANVVFGNWDLSYWNSIGSMADL</sequence>
<reference evidence="1" key="1">
    <citation type="submission" date="2016-04" db="EMBL/GenBank/DDBJ databases">
        <authorList>
            <person name="Evans L.H."/>
            <person name="Alamgir A."/>
            <person name="Owens N."/>
            <person name="Weber N.D."/>
            <person name="Virtaneva K."/>
            <person name="Barbian K."/>
            <person name="Babar A."/>
            <person name="Rosenke K."/>
        </authorList>
    </citation>
    <scope>NUCLEOTIDE SEQUENCE [LARGE SCALE GENOMIC DNA]</scope>
    <source>
        <strain evidence="1">CBS 101.48</strain>
    </source>
</reference>
<protein>
    <submittedName>
        <fullName evidence="1">Uncharacterized protein</fullName>
    </submittedName>
</protein>
<gene>
    <name evidence="1" type="primary">ABSGL_11199.1 scaffold 12295</name>
</gene>
<dbReference type="Proteomes" id="UP000078561">
    <property type="component" value="Unassembled WGS sequence"/>
</dbReference>
<evidence type="ECO:0000313" key="1">
    <source>
        <dbReference type="EMBL" id="SAM05324.1"/>
    </source>
</evidence>
<dbReference type="EMBL" id="LT554468">
    <property type="protein sequence ID" value="SAM05324.1"/>
    <property type="molecule type" value="Genomic_DNA"/>
</dbReference>
<dbReference type="AlphaFoldDB" id="A0A168QQL8"/>
<dbReference type="InParanoid" id="A0A168QQL8"/>
<accession>A0A168QQL8</accession>
<proteinExistence type="predicted"/>
<keyword evidence="2" id="KW-1185">Reference proteome</keyword>
<evidence type="ECO:0000313" key="2">
    <source>
        <dbReference type="Proteomes" id="UP000078561"/>
    </source>
</evidence>
<name>A0A168QQL8_ABSGL</name>
<organism evidence="1">
    <name type="scientific">Absidia glauca</name>
    <name type="common">Pin mould</name>
    <dbReference type="NCBI Taxonomy" id="4829"/>
    <lineage>
        <taxon>Eukaryota</taxon>
        <taxon>Fungi</taxon>
        <taxon>Fungi incertae sedis</taxon>
        <taxon>Mucoromycota</taxon>
        <taxon>Mucoromycotina</taxon>
        <taxon>Mucoromycetes</taxon>
        <taxon>Mucorales</taxon>
        <taxon>Cunninghamellaceae</taxon>
        <taxon>Absidia</taxon>
    </lineage>
</organism>